<gene>
    <name evidence="3" type="ORF">CEURO_LOCUS9114</name>
</gene>
<dbReference type="Proteomes" id="UP001152484">
    <property type="component" value="Unassembled WGS sequence"/>
</dbReference>
<accession>A0A9P0Z0Z1</accession>
<dbReference type="AlphaFoldDB" id="A0A9P0Z0Z1"/>
<evidence type="ECO:0000256" key="1">
    <source>
        <dbReference type="SAM" id="Coils"/>
    </source>
</evidence>
<organism evidence="3 4">
    <name type="scientific">Cuscuta europaea</name>
    <name type="common">European dodder</name>
    <dbReference type="NCBI Taxonomy" id="41803"/>
    <lineage>
        <taxon>Eukaryota</taxon>
        <taxon>Viridiplantae</taxon>
        <taxon>Streptophyta</taxon>
        <taxon>Embryophyta</taxon>
        <taxon>Tracheophyta</taxon>
        <taxon>Spermatophyta</taxon>
        <taxon>Magnoliopsida</taxon>
        <taxon>eudicotyledons</taxon>
        <taxon>Gunneridae</taxon>
        <taxon>Pentapetalae</taxon>
        <taxon>asterids</taxon>
        <taxon>lamiids</taxon>
        <taxon>Solanales</taxon>
        <taxon>Convolvulaceae</taxon>
        <taxon>Cuscuteae</taxon>
        <taxon>Cuscuta</taxon>
        <taxon>Cuscuta subgen. Cuscuta</taxon>
    </lineage>
</organism>
<reference evidence="3" key="1">
    <citation type="submission" date="2022-07" db="EMBL/GenBank/DDBJ databases">
        <authorList>
            <person name="Macas J."/>
            <person name="Novak P."/>
            <person name="Neumann P."/>
        </authorList>
    </citation>
    <scope>NUCLEOTIDE SEQUENCE</scope>
</reference>
<evidence type="ECO:0000256" key="2">
    <source>
        <dbReference type="SAM" id="MobiDB-lite"/>
    </source>
</evidence>
<keyword evidence="4" id="KW-1185">Reference proteome</keyword>
<keyword evidence="1" id="KW-0175">Coiled coil</keyword>
<dbReference type="EMBL" id="CAMAPE010000017">
    <property type="protein sequence ID" value="CAH9084663.1"/>
    <property type="molecule type" value="Genomic_DNA"/>
</dbReference>
<evidence type="ECO:0000313" key="4">
    <source>
        <dbReference type="Proteomes" id="UP001152484"/>
    </source>
</evidence>
<feature type="coiled-coil region" evidence="1">
    <location>
        <begin position="18"/>
        <end position="62"/>
    </location>
</feature>
<sequence>MDLIVQGALMLMESHKWQEQEIARLREAEKKAASAEEAMACLDRLREEAKALQKGVDEADVAYRQVAADRDDALRARDEALRSRDEALLRAEDAARAQAESERAAEKAVDGAIERFLADGWKADDHRPWCYEVVADRLEDWGQNCPTDQAYFAREMVVYYDMGQQRMQRLLYRRLHRAFKKLKFTKKWAKKNLKLPRLMKDPEAEAKLPPSQRQDPMLSSSIGSPVYSDDEAMTDTAVSSAGEAGDGARTEEVEAEQVADETVPGS</sequence>
<evidence type="ECO:0000313" key="3">
    <source>
        <dbReference type="EMBL" id="CAH9084663.1"/>
    </source>
</evidence>
<comment type="caution">
    <text evidence="3">The sequence shown here is derived from an EMBL/GenBank/DDBJ whole genome shotgun (WGS) entry which is preliminary data.</text>
</comment>
<protein>
    <submittedName>
        <fullName evidence="3">Uncharacterized protein</fullName>
    </submittedName>
</protein>
<feature type="region of interest" description="Disordered" evidence="2">
    <location>
        <begin position="199"/>
        <end position="266"/>
    </location>
</feature>
<proteinExistence type="predicted"/>
<feature type="compositionally biased region" description="Polar residues" evidence="2">
    <location>
        <begin position="211"/>
        <end position="223"/>
    </location>
</feature>
<name>A0A9P0Z0Z1_CUSEU</name>